<dbReference type="GO" id="GO:0005886">
    <property type="term" value="C:plasma membrane"/>
    <property type="evidence" value="ECO:0007669"/>
    <property type="project" value="UniProtKB-SubCell"/>
</dbReference>
<keyword evidence="12" id="KW-1185">Reference proteome</keyword>
<evidence type="ECO:0000256" key="8">
    <source>
        <dbReference type="ARBA" id="ARBA00022989"/>
    </source>
</evidence>
<reference evidence="11 12" key="1">
    <citation type="submission" date="2016-08" db="EMBL/GenBank/DDBJ databases">
        <title>Genome of Bacillus solimangrovi GH2-4.</title>
        <authorList>
            <person name="Lim S."/>
            <person name="Kim B.-C."/>
        </authorList>
    </citation>
    <scope>NUCLEOTIDE SEQUENCE [LARGE SCALE GENOMIC DNA]</scope>
    <source>
        <strain evidence="11 12">GH2-4</strain>
    </source>
</reference>
<dbReference type="AlphaFoldDB" id="A0A1E5LBA8"/>
<dbReference type="GO" id="GO:0071978">
    <property type="term" value="P:bacterial-type flagellum-dependent swarming motility"/>
    <property type="evidence" value="ECO:0007669"/>
    <property type="project" value="TreeGrafter"/>
</dbReference>
<dbReference type="STRING" id="1305675.BFG57_06525"/>
<keyword evidence="11" id="KW-0966">Cell projection</keyword>
<keyword evidence="6 10" id="KW-0812">Transmembrane</keyword>
<evidence type="ECO:0000256" key="1">
    <source>
        <dbReference type="ARBA" id="ARBA00002254"/>
    </source>
</evidence>
<evidence type="ECO:0000256" key="2">
    <source>
        <dbReference type="ARBA" id="ARBA00004162"/>
    </source>
</evidence>
<protein>
    <recommendedName>
        <fullName evidence="10">Flagellar protein FliL</fullName>
    </recommendedName>
</protein>
<dbReference type="OrthoDB" id="2381796at2"/>
<dbReference type="PANTHER" id="PTHR35091:SF2">
    <property type="entry name" value="FLAGELLAR PROTEIN FLIL"/>
    <property type="match status" value="1"/>
</dbReference>
<organism evidence="11 12">
    <name type="scientific">Bacillus solimangrovi</name>
    <dbReference type="NCBI Taxonomy" id="1305675"/>
    <lineage>
        <taxon>Bacteria</taxon>
        <taxon>Bacillati</taxon>
        <taxon>Bacillota</taxon>
        <taxon>Bacilli</taxon>
        <taxon>Bacillales</taxon>
        <taxon>Bacillaceae</taxon>
        <taxon>Bacillus</taxon>
    </lineage>
</organism>
<evidence type="ECO:0000256" key="4">
    <source>
        <dbReference type="ARBA" id="ARBA00022475"/>
    </source>
</evidence>
<accession>A0A1E5LBA8</accession>
<feature type="transmembrane region" description="Helical" evidence="10">
    <location>
        <begin position="6"/>
        <end position="29"/>
    </location>
</feature>
<comment type="subcellular location">
    <subcellularLocation>
        <location evidence="2">Cell membrane</location>
        <topology evidence="2">Single-pass membrane protein</topology>
    </subcellularLocation>
</comment>
<dbReference type="Pfam" id="PF03748">
    <property type="entry name" value="FliL"/>
    <property type="match status" value="1"/>
</dbReference>
<keyword evidence="8 10" id="KW-1133">Transmembrane helix</keyword>
<keyword evidence="11" id="KW-0282">Flagellum</keyword>
<proteinExistence type="inferred from homology"/>
<keyword evidence="4 10" id="KW-1003">Cell membrane</keyword>
<gene>
    <name evidence="11" type="ORF">BFG57_06525</name>
</gene>
<comment type="similarity">
    <text evidence="3 10">Belongs to the FliL family.</text>
</comment>
<comment type="function">
    <text evidence="1 10">Controls the rotational direction of flagella during chemotaxis.</text>
</comment>
<keyword evidence="11" id="KW-0969">Cilium</keyword>
<comment type="caution">
    <text evidence="11">The sequence shown here is derived from an EMBL/GenBank/DDBJ whole genome shotgun (WGS) entry which is preliminary data.</text>
</comment>
<dbReference type="RefSeq" id="WP_069718785.1">
    <property type="nucleotide sequence ID" value="NZ_MJEH01000063.1"/>
</dbReference>
<dbReference type="NCBIfam" id="NF005826">
    <property type="entry name" value="PRK07718.1"/>
    <property type="match status" value="1"/>
</dbReference>
<dbReference type="Proteomes" id="UP000095209">
    <property type="component" value="Unassembled WGS sequence"/>
</dbReference>
<evidence type="ECO:0000313" key="11">
    <source>
        <dbReference type="EMBL" id="OEH91269.1"/>
    </source>
</evidence>
<evidence type="ECO:0000256" key="9">
    <source>
        <dbReference type="ARBA" id="ARBA00023136"/>
    </source>
</evidence>
<evidence type="ECO:0000256" key="5">
    <source>
        <dbReference type="ARBA" id="ARBA00022500"/>
    </source>
</evidence>
<sequence>MLKNKLVSIVLILLAAITLLGVVALFVILNFAGDNNEHAEPTIDEILEQSVETDEITTNLLSNDFIRIKFRIQTDSEDAKEELAKRTFQVRNILIQELSSMKAADFKGKEKLIELESMLKMRLNEIMQEGTIEKVYITDFVLQ</sequence>
<name>A0A1E5LBA8_9BACI</name>
<dbReference type="GO" id="GO:0006935">
    <property type="term" value="P:chemotaxis"/>
    <property type="evidence" value="ECO:0007669"/>
    <property type="project" value="UniProtKB-KW"/>
</dbReference>
<keyword evidence="7 10" id="KW-0283">Flagellar rotation</keyword>
<evidence type="ECO:0000256" key="10">
    <source>
        <dbReference type="RuleBase" id="RU364125"/>
    </source>
</evidence>
<evidence type="ECO:0000256" key="3">
    <source>
        <dbReference type="ARBA" id="ARBA00008281"/>
    </source>
</evidence>
<dbReference type="PANTHER" id="PTHR35091">
    <property type="entry name" value="FLAGELLAR PROTEIN FLIL"/>
    <property type="match status" value="1"/>
</dbReference>
<dbReference type="EMBL" id="MJEH01000063">
    <property type="protein sequence ID" value="OEH91269.1"/>
    <property type="molecule type" value="Genomic_DNA"/>
</dbReference>
<dbReference type="InterPro" id="IPR005503">
    <property type="entry name" value="FliL"/>
</dbReference>
<evidence type="ECO:0000256" key="6">
    <source>
        <dbReference type="ARBA" id="ARBA00022692"/>
    </source>
</evidence>
<dbReference type="GO" id="GO:0009425">
    <property type="term" value="C:bacterial-type flagellum basal body"/>
    <property type="evidence" value="ECO:0007669"/>
    <property type="project" value="InterPro"/>
</dbReference>
<evidence type="ECO:0000313" key="12">
    <source>
        <dbReference type="Proteomes" id="UP000095209"/>
    </source>
</evidence>
<evidence type="ECO:0000256" key="7">
    <source>
        <dbReference type="ARBA" id="ARBA00022779"/>
    </source>
</evidence>
<keyword evidence="9 10" id="KW-0472">Membrane</keyword>
<keyword evidence="5 10" id="KW-0145">Chemotaxis</keyword>